<sequence>MTPVYTTPKKPLTWLITGCSSGFGLSLARIVQANGHNLIATSRKPSDSPDLVAEVEGKGGKWIQLDVNDLDCDKVIEELEGQGQPVDVLVNNAGYCIYNPAESFTDNEARALMETLYFGPSRLIRAVVKHQRQRRFGIIVNMSSGAALEANPTMGPYAAGKGALDSLGMSKALAKEVESFNIRVLTVLLGTFNTGMGNATILGQNPLPDDYKGSMSEKIMEFMSTGKFAPNGDKDKAMKAVYDVVVGEGVGKDHEAERALPLGRDLAGRIQVVQDYLSHSMEVFGNVCNNVHLEEA</sequence>
<comment type="caution">
    <text evidence="2">The sequence shown here is derived from an EMBL/GenBank/DDBJ whole genome shotgun (WGS) entry which is preliminary data.</text>
</comment>
<dbReference type="OrthoDB" id="1274115at2759"/>
<dbReference type="HOGENOM" id="CLU_010194_2_9_1"/>
<protein>
    <recommendedName>
        <fullName evidence="4">Short-chain oxidoreductase</fullName>
    </recommendedName>
</protein>
<dbReference type="RefSeq" id="XP_013955405.1">
    <property type="nucleotide sequence ID" value="XM_014099930.1"/>
</dbReference>
<comment type="similarity">
    <text evidence="1">Belongs to the short-chain dehydrogenases/reductases (SDR) family.</text>
</comment>
<dbReference type="SUPFAM" id="SSF51735">
    <property type="entry name" value="NAD(P)-binding Rossmann-fold domains"/>
    <property type="match status" value="1"/>
</dbReference>
<dbReference type="InterPro" id="IPR002347">
    <property type="entry name" value="SDR_fam"/>
</dbReference>
<dbReference type="eggNOG" id="KOG1205">
    <property type="taxonomic scope" value="Eukaryota"/>
</dbReference>
<gene>
    <name evidence="2" type="ORF">TRIVIDRAFT_51816</name>
</gene>
<dbReference type="Proteomes" id="UP000007115">
    <property type="component" value="Unassembled WGS sequence"/>
</dbReference>
<dbReference type="EMBL" id="ABDF02000074">
    <property type="protein sequence ID" value="EHK21212.1"/>
    <property type="molecule type" value="Genomic_DNA"/>
</dbReference>
<reference evidence="2 3" key="1">
    <citation type="journal article" date="2011" name="Genome Biol.">
        <title>Comparative genome sequence analysis underscores mycoparasitism as the ancestral life style of Trichoderma.</title>
        <authorList>
            <person name="Kubicek C.P."/>
            <person name="Herrera-Estrella A."/>
            <person name="Seidl-Seiboth V."/>
            <person name="Martinez D.A."/>
            <person name="Druzhinina I.S."/>
            <person name="Thon M."/>
            <person name="Zeilinger S."/>
            <person name="Casas-Flores S."/>
            <person name="Horwitz B.A."/>
            <person name="Mukherjee P.K."/>
            <person name="Mukherjee M."/>
            <person name="Kredics L."/>
            <person name="Alcaraz L.D."/>
            <person name="Aerts A."/>
            <person name="Antal Z."/>
            <person name="Atanasova L."/>
            <person name="Cervantes-Badillo M.G."/>
            <person name="Challacombe J."/>
            <person name="Chertkov O."/>
            <person name="McCluskey K."/>
            <person name="Coulpier F."/>
            <person name="Deshpande N."/>
            <person name="von Doehren H."/>
            <person name="Ebbole D.J."/>
            <person name="Esquivel-Naranjo E.U."/>
            <person name="Fekete E."/>
            <person name="Flipphi M."/>
            <person name="Glaser F."/>
            <person name="Gomez-Rodriguez E.Y."/>
            <person name="Gruber S."/>
            <person name="Han C."/>
            <person name="Henrissat B."/>
            <person name="Hermosa R."/>
            <person name="Hernandez-Onate M."/>
            <person name="Karaffa L."/>
            <person name="Kosti I."/>
            <person name="Le Crom S."/>
            <person name="Lindquist E."/>
            <person name="Lucas S."/>
            <person name="Luebeck M."/>
            <person name="Luebeck P.S."/>
            <person name="Margeot A."/>
            <person name="Metz B."/>
            <person name="Misra M."/>
            <person name="Nevalainen H."/>
            <person name="Omann M."/>
            <person name="Packer N."/>
            <person name="Perrone G."/>
            <person name="Uresti-Rivera E.E."/>
            <person name="Salamov A."/>
            <person name="Schmoll M."/>
            <person name="Seiboth B."/>
            <person name="Shapiro H."/>
            <person name="Sukno S."/>
            <person name="Tamayo-Ramos J.A."/>
            <person name="Tisch D."/>
            <person name="Wiest A."/>
            <person name="Wilkinson H.H."/>
            <person name="Zhang M."/>
            <person name="Coutinho P.M."/>
            <person name="Kenerley C.M."/>
            <person name="Monte E."/>
            <person name="Baker S.E."/>
            <person name="Grigoriev I.V."/>
        </authorList>
    </citation>
    <scope>NUCLEOTIDE SEQUENCE [LARGE SCALE GENOMIC DNA]</scope>
    <source>
        <strain evidence="3">Gv29-8 / FGSC 10586</strain>
    </source>
</reference>
<dbReference type="VEuPathDB" id="FungiDB:TRIVIDRAFT_51816"/>
<evidence type="ECO:0000256" key="1">
    <source>
        <dbReference type="RuleBase" id="RU000363"/>
    </source>
</evidence>
<dbReference type="PRINTS" id="PR00080">
    <property type="entry name" value="SDRFAMILY"/>
</dbReference>
<dbReference type="InterPro" id="IPR036291">
    <property type="entry name" value="NAD(P)-bd_dom_sf"/>
</dbReference>
<accession>G9MWP5</accession>
<dbReference type="GeneID" id="25795140"/>
<dbReference type="Gene3D" id="3.40.50.720">
    <property type="entry name" value="NAD(P)-binding Rossmann-like Domain"/>
    <property type="match status" value="1"/>
</dbReference>
<dbReference type="PANTHER" id="PTHR43976:SF6">
    <property type="entry name" value="OXIDOREDUCTASE, PUTATIVE (AFU_ORTHOLOGUE AFUA_1G13950)-RELATED"/>
    <property type="match status" value="1"/>
</dbReference>
<dbReference type="STRING" id="413071.G9MWP5"/>
<dbReference type="PRINTS" id="PR00081">
    <property type="entry name" value="GDHRDH"/>
</dbReference>
<proteinExistence type="inferred from homology"/>
<name>G9MWP5_HYPVG</name>
<keyword evidence="3" id="KW-1185">Reference proteome</keyword>
<dbReference type="PANTHER" id="PTHR43976">
    <property type="entry name" value="SHORT CHAIN DEHYDROGENASE"/>
    <property type="match status" value="1"/>
</dbReference>
<dbReference type="InParanoid" id="G9MWP5"/>
<dbReference type="Pfam" id="PF00106">
    <property type="entry name" value="adh_short"/>
    <property type="match status" value="1"/>
</dbReference>
<evidence type="ECO:0000313" key="2">
    <source>
        <dbReference type="EMBL" id="EHK21212.1"/>
    </source>
</evidence>
<evidence type="ECO:0000313" key="3">
    <source>
        <dbReference type="Proteomes" id="UP000007115"/>
    </source>
</evidence>
<dbReference type="InterPro" id="IPR051911">
    <property type="entry name" value="SDR_oxidoreductase"/>
</dbReference>
<evidence type="ECO:0008006" key="4">
    <source>
        <dbReference type="Google" id="ProtNLM"/>
    </source>
</evidence>
<organism evidence="2 3">
    <name type="scientific">Hypocrea virens (strain Gv29-8 / FGSC 10586)</name>
    <name type="common">Gliocladium virens</name>
    <name type="synonym">Trichoderma virens</name>
    <dbReference type="NCBI Taxonomy" id="413071"/>
    <lineage>
        <taxon>Eukaryota</taxon>
        <taxon>Fungi</taxon>
        <taxon>Dikarya</taxon>
        <taxon>Ascomycota</taxon>
        <taxon>Pezizomycotina</taxon>
        <taxon>Sordariomycetes</taxon>
        <taxon>Hypocreomycetidae</taxon>
        <taxon>Hypocreales</taxon>
        <taxon>Hypocreaceae</taxon>
        <taxon>Trichoderma</taxon>
    </lineage>
</organism>
<dbReference type="AlphaFoldDB" id="G9MWP5"/>
<dbReference type="OMA" id="KAMKAVY"/>